<organism evidence="16 17">
    <name type="scientific">Diplodia corticola</name>
    <dbReference type="NCBI Taxonomy" id="236234"/>
    <lineage>
        <taxon>Eukaryota</taxon>
        <taxon>Fungi</taxon>
        <taxon>Dikarya</taxon>
        <taxon>Ascomycota</taxon>
        <taxon>Pezizomycotina</taxon>
        <taxon>Dothideomycetes</taxon>
        <taxon>Dothideomycetes incertae sedis</taxon>
        <taxon>Botryosphaeriales</taxon>
        <taxon>Botryosphaeriaceae</taxon>
        <taxon>Diplodia</taxon>
    </lineage>
</organism>
<feature type="domain" description="Riboflavin kinase" evidence="15">
    <location>
        <begin position="410"/>
        <end position="634"/>
    </location>
</feature>
<dbReference type="InterPro" id="IPR023465">
    <property type="entry name" value="Riboflavin_kinase_dom_sf"/>
</dbReference>
<dbReference type="EC" id="2.7.1.26" evidence="4"/>
<dbReference type="AlphaFoldDB" id="A0A1J9RHU3"/>
<dbReference type="InterPro" id="IPR055066">
    <property type="entry name" value="AASDHPPT_N"/>
</dbReference>
<feature type="compositionally biased region" description="Low complexity" evidence="14">
    <location>
        <begin position="471"/>
        <end position="492"/>
    </location>
</feature>
<feature type="region of interest" description="Disordered" evidence="14">
    <location>
        <begin position="507"/>
        <end position="557"/>
    </location>
</feature>
<dbReference type="Pfam" id="PF22624">
    <property type="entry name" value="AASDHPPT_N"/>
    <property type="match status" value="1"/>
</dbReference>
<keyword evidence="9" id="KW-0547">Nucleotide-binding</keyword>
<evidence type="ECO:0000256" key="5">
    <source>
        <dbReference type="ARBA" id="ARBA00017394"/>
    </source>
</evidence>
<dbReference type="UniPathway" id="UPA00276">
    <property type="reaction ID" value="UER00406"/>
</dbReference>
<feature type="region of interest" description="Disordered" evidence="14">
    <location>
        <begin position="468"/>
        <end position="492"/>
    </location>
</feature>
<evidence type="ECO:0000256" key="11">
    <source>
        <dbReference type="ARBA" id="ARBA00022840"/>
    </source>
</evidence>
<evidence type="ECO:0000256" key="12">
    <source>
        <dbReference type="ARBA" id="ARBA00029960"/>
    </source>
</evidence>
<dbReference type="Proteomes" id="UP000183809">
    <property type="component" value="Unassembled WGS sequence"/>
</dbReference>
<accession>A0A1J9RHU3</accession>
<dbReference type="SMART" id="SM00904">
    <property type="entry name" value="Flavokinase"/>
    <property type="match status" value="1"/>
</dbReference>
<feature type="compositionally biased region" description="Polar residues" evidence="14">
    <location>
        <begin position="507"/>
        <end position="523"/>
    </location>
</feature>
<evidence type="ECO:0000256" key="1">
    <source>
        <dbReference type="ARBA" id="ARBA00003572"/>
    </source>
</evidence>
<dbReference type="GO" id="GO:0005524">
    <property type="term" value="F:ATP binding"/>
    <property type="evidence" value="ECO:0007669"/>
    <property type="project" value="UniProtKB-KW"/>
</dbReference>
<dbReference type="GO" id="GO:0008531">
    <property type="term" value="F:riboflavin kinase activity"/>
    <property type="evidence" value="ECO:0007669"/>
    <property type="project" value="UniProtKB-EC"/>
</dbReference>
<proteinExistence type="inferred from homology"/>
<comment type="similarity">
    <text evidence="3">Belongs to the flavokinase family.</text>
</comment>
<dbReference type="GO" id="GO:0000287">
    <property type="term" value="F:magnesium ion binding"/>
    <property type="evidence" value="ECO:0007669"/>
    <property type="project" value="InterPro"/>
</dbReference>
<dbReference type="Gene3D" id="3.90.470.20">
    <property type="entry name" value="4'-phosphopantetheinyl transferase domain"/>
    <property type="match status" value="2"/>
</dbReference>
<dbReference type="GO" id="GO:0009398">
    <property type="term" value="P:FMN biosynthetic process"/>
    <property type="evidence" value="ECO:0007669"/>
    <property type="project" value="UniProtKB-UniPathway"/>
</dbReference>
<name>A0A1J9RHU3_9PEZI</name>
<dbReference type="GO" id="GO:0009231">
    <property type="term" value="P:riboflavin biosynthetic process"/>
    <property type="evidence" value="ECO:0007669"/>
    <property type="project" value="InterPro"/>
</dbReference>
<dbReference type="EMBL" id="MNUE01000001">
    <property type="protein sequence ID" value="OJD40200.1"/>
    <property type="molecule type" value="Genomic_DNA"/>
</dbReference>
<keyword evidence="17" id="KW-1185">Reference proteome</keyword>
<dbReference type="STRING" id="236234.A0A1J9RHU3"/>
<comment type="function">
    <text evidence="1">Catalyzes the phosphorylation of riboflavin (vitamin B2) to form flavin mononucleotide (FMN) coenzyme.</text>
</comment>
<dbReference type="GO" id="GO:0008897">
    <property type="term" value="F:holo-[acyl-carrier-protein] synthase activity"/>
    <property type="evidence" value="ECO:0007669"/>
    <property type="project" value="InterPro"/>
</dbReference>
<evidence type="ECO:0000256" key="3">
    <source>
        <dbReference type="ARBA" id="ARBA00010108"/>
    </source>
</evidence>
<dbReference type="Gene3D" id="2.40.30.30">
    <property type="entry name" value="Riboflavin kinase-like"/>
    <property type="match status" value="1"/>
</dbReference>
<keyword evidence="11" id="KW-0067">ATP-binding</keyword>
<comment type="caution">
    <text evidence="16">The sequence shown here is derived from an EMBL/GenBank/DDBJ whole genome shotgun (WGS) entry which is preliminary data.</text>
</comment>
<dbReference type="OrthoDB" id="26719at2759"/>
<dbReference type="InterPro" id="IPR037143">
    <property type="entry name" value="4-PPantetheinyl_Trfase_dom_sf"/>
</dbReference>
<dbReference type="RefSeq" id="XP_020135043.1">
    <property type="nucleotide sequence ID" value="XM_020269828.1"/>
</dbReference>
<dbReference type="SUPFAM" id="SSF56214">
    <property type="entry name" value="4'-phosphopantetheinyl transferase"/>
    <property type="match status" value="2"/>
</dbReference>
<evidence type="ECO:0000259" key="15">
    <source>
        <dbReference type="SMART" id="SM00904"/>
    </source>
</evidence>
<evidence type="ECO:0000256" key="7">
    <source>
        <dbReference type="ARBA" id="ARBA00022643"/>
    </source>
</evidence>
<keyword evidence="10 16" id="KW-0418">Kinase</keyword>
<evidence type="ECO:0000313" key="17">
    <source>
        <dbReference type="Proteomes" id="UP000183809"/>
    </source>
</evidence>
<evidence type="ECO:0000256" key="4">
    <source>
        <dbReference type="ARBA" id="ARBA00012105"/>
    </source>
</evidence>
<comment type="catalytic activity">
    <reaction evidence="13">
        <text>riboflavin + ATP = FMN + ADP + H(+)</text>
        <dbReference type="Rhea" id="RHEA:14357"/>
        <dbReference type="ChEBI" id="CHEBI:15378"/>
        <dbReference type="ChEBI" id="CHEBI:30616"/>
        <dbReference type="ChEBI" id="CHEBI:57986"/>
        <dbReference type="ChEBI" id="CHEBI:58210"/>
        <dbReference type="ChEBI" id="CHEBI:456216"/>
        <dbReference type="EC" id="2.7.1.26"/>
    </reaction>
</comment>
<protein>
    <recommendedName>
        <fullName evidence="5">Riboflavin kinase</fullName>
        <ecNumber evidence="4">2.7.1.26</ecNumber>
    </recommendedName>
    <alternativeName>
        <fullName evidence="12">Flavin mononucleotide kinase 1</fullName>
    </alternativeName>
</protein>
<feature type="compositionally biased region" description="Low complexity" evidence="14">
    <location>
        <begin position="525"/>
        <end position="557"/>
    </location>
</feature>
<keyword evidence="7" id="KW-0288">FMN</keyword>
<comment type="pathway">
    <text evidence="2">Cofactor biosynthesis; FMN biosynthesis; FMN from riboflavin (ATP route): step 1/1.</text>
</comment>
<evidence type="ECO:0000256" key="13">
    <source>
        <dbReference type="ARBA" id="ARBA00047880"/>
    </source>
</evidence>
<dbReference type="GeneID" id="31010087"/>
<reference evidence="16 17" key="1">
    <citation type="submission" date="2016-10" db="EMBL/GenBank/DDBJ databases">
        <title>Proteomics and genomics reveal pathogen-plant mechanisms compatible with a hemibiotrophic lifestyle of Diplodia corticola.</title>
        <authorList>
            <person name="Fernandes I."/>
            <person name="De Jonge R."/>
            <person name="Van De Peer Y."/>
            <person name="Devreese B."/>
            <person name="Alves A."/>
            <person name="Esteves A.C."/>
        </authorList>
    </citation>
    <scope>NUCLEOTIDE SEQUENCE [LARGE SCALE GENOMIC DNA]</scope>
    <source>
        <strain evidence="16 17">CBS 112549</strain>
    </source>
</reference>
<evidence type="ECO:0000313" key="16">
    <source>
        <dbReference type="EMBL" id="OJD40200.1"/>
    </source>
</evidence>
<keyword evidence="8" id="KW-0808">Transferase</keyword>
<dbReference type="GO" id="GO:0005739">
    <property type="term" value="C:mitochondrion"/>
    <property type="evidence" value="ECO:0007669"/>
    <property type="project" value="TreeGrafter"/>
</dbReference>
<feature type="region of interest" description="Disordered" evidence="14">
    <location>
        <begin position="377"/>
        <end position="412"/>
    </location>
</feature>
<evidence type="ECO:0000256" key="6">
    <source>
        <dbReference type="ARBA" id="ARBA00022630"/>
    </source>
</evidence>
<evidence type="ECO:0000256" key="10">
    <source>
        <dbReference type="ARBA" id="ARBA00022777"/>
    </source>
</evidence>
<dbReference type="SUPFAM" id="SSF82114">
    <property type="entry name" value="Riboflavin kinase-like"/>
    <property type="match status" value="1"/>
</dbReference>
<sequence>MDQTLTYWLLDTRSLWPGDRIDQAAADVLNLLSPEEQESVRRKHFIQDARLSLGSALLKRAFIAKVTGTPWHEIRFGRAGDPVHGKPCYMSEDGRPVSNINFNVSHQAGLVALVGSTVPGAELGVDIVCVNERNDFRVIDADGFDGWVDIYEEIFSPEESWDMKYSIDSVQLLDGSTLTSAEIGRSDRCCRRNQTLTADRKLENGRTETVTFDSDLLIDAKLRRFYTFWCYKEAYIKLTGEALMASWLKQLEFKNVRAPAPGTVARCSTHGTWGEKVDDVEVWLHEKRVEDVRMEIQAFGEDRMISIAVKNVPGPIPSIHQSETGDGAALSISSSSRPDFAIQPKLHYQAPFAQPTQQQQQYNRLPVETSCKLGPARLPAARSSADSPAVRPKMRPDGPRDTIAGPDVPEPPFPLKLGGKVIKGFGRGSKELGIPTANIPLAGLSVGGHDDLESGIYYGWAGLDFVSNDPSSSSSSTTTTTTTTNGTTTSTSGIATKVKNAVGSALFGNSNSTADTPTPSQQGGAAESAPSPSSPPSSTNAGAPSSSPPRSSSSSTSSVIHPMVMSVGWNPFYKNTVRSVEVHIMHDFAGRDFYGSRLHLVVLGFIRPEFDYVSKESLIDDIRTDIEVAARSLERRAYAEVKGDPFLVDFPPKDGEGRSEGGDVAR</sequence>
<dbReference type="PANTHER" id="PTHR22749:SF6">
    <property type="entry name" value="RIBOFLAVIN KINASE"/>
    <property type="match status" value="1"/>
</dbReference>
<evidence type="ECO:0000256" key="8">
    <source>
        <dbReference type="ARBA" id="ARBA00022679"/>
    </source>
</evidence>
<dbReference type="Pfam" id="PF01687">
    <property type="entry name" value="Flavokinase"/>
    <property type="match status" value="2"/>
</dbReference>
<dbReference type="InterPro" id="IPR023468">
    <property type="entry name" value="Riboflavin_kinase"/>
</dbReference>
<dbReference type="InterPro" id="IPR015865">
    <property type="entry name" value="Riboflavin_kinase_bac/euk"/>
</dbReference>
<evidence type="ECO:0000256" key="14">
    <source>
        <dbReference type="SAM" id="MobiDB-lite"/>
    </source>
</evidence>
<keyword evidence="6" id="KW-0285">Flavoprotein</keyword>
<evidence type="ECO:0000256" key="2">
    <source>
        <dbReference type="ARBA" id="ARBA00005201"/>
    </source>
</evidence>
<evidence type="ECO:0000256" key="9">
    <source>
        <dbReference type="ARBA" id="ARBA00022741"/>
    </source>
</evidence>
<gene>
    <name evidence="16" type="ORF">BKCO1_1000431</name>
</gene>
<dbReference type="PANTHER" id="PTHR22749">
    <property type="entry name" value="RIBOFLAVIN KINASE/FMN ADENYLYLTRANSFERASE"/>
    <property type="match status" value="1"/>
</dbReference>